<sequence length="215" mass="23304">MLAYWRATEEGEAAIARNRARYANALADPGAPASLWSEPAWSAAFISYVMRGAGVDRREFPPSAAHAFYIDGMMADARDFPATAPFLPRDWTGYAPQPGDLLCADRSRRPLAHWQARWAEIGQFRPMHCDIVVAAGPGVVEAVGGNVADAVTLSRFPADAAGRLLPRAAGGPAWFAVFENRLGRLPPWQPQMQPMAQPQMQPGGPLPPGTWRNAS</sequence>
<reference evidence="4" key="1">
    <citation type="submission" date="2017-10" db="EMBL/GenBank/DDBJ databases">
        <authorList>
            <person name="Toshchakov S.V."/>
            <person name="Goeva M.A."/>
        </authorList>
    </citation>
    <scope>NUCLEOTIDE SEQUENCE [LARGE SCALE GENOMIC DNA]</scope>
    <source>
        <strain evidence="4">JR1/69-1-13</strain>
    </source>
</reference>
<dbReference type="EMBL" id="PDOA01000022">
    <property type="protein sequence ID" value="PWC26912.1"/>
    <property type="molecule type" value="Genomic_DNA"/>
</dbReference>
<dbReference type="Proteomes" id="UP000245048">
    <property type="component" value="Unassembled WGS sequence"/>
</dbReference>
<dbReference type="AlphaFoldDB" id="A0A2U1UZ32"/>
<dbReference type="InterPro" id="IPR019262">
    <property type="entry name" value="DUF2272"/>
</dbReference>
<evidence type="ECO:0000259" key="2">
    <source>
        <dbReference type="Pfam" id="PF10030"/>
    </source>
</evidence>
<dbReference type="Pfam" id="PF10030">
    <property type="entry name" value="DUF2272"/>
    <property type="match status" value="1"/>
</dbReference>
<gene>
    <name evidence="3" type="ORF">CR165_20750</name>
</gene>
<proteinExistence type="predicted"/>
<feature type="region of interest" description="Disordered" evidence="1">
    <location>
        <begin position="188"/>
        <end position="215"/>
    </location>
</feature>
<organism evidence="3 4">
    <name type="scientific">Teichococcus aestuarii</name>
    <dbReference type="NCBI Taxonomy" id="568898"/>
    <lineage>
        <taxon>Bacteria</taxon>
        <taxon>Pseudomonadati</taxon>
        <taxon>Pseudomonadota</taxon>
        <taxon>Alphaproteobacteria</taxon>
        <taxon>Acetobacterales</taxon>
        <taxon>Roseomonadaceae</taxon>
        <taxon>Roseomonas</taxon>
    </lineage>
</organism>
<evidence type="ECO:0000313" key="4">
    <source>
        <dbReference type="Proteomes" id="UP000245048"/>
    </source>
</evidence>
<comment type="caution">
    <text evidence="3">The sequence shown here is derived from an EMBL/GenBank/DDBJ whole genome shotgun (WGS) entry which is preliminary data.</text>
</comment>
<feature type="compositionally biased region" description="Low complexity" evidence="1">
    <location>
        <begin position="190"/>
        <end position="203"/>
    </location>
</feature>
<dbReference type="OrthoDB" id="8836344at2"/>
<evidence type="ECO:0000256" key="1">
    <source>
        <dbReference type="SAM" id="MobiDB-lite"/>
    </source>
</evidence>
<accession>A0A2U1UZ32</accession>
<name>A0A2U1UZ32_9PROT</name>
<protein>
    <recommendedName>
        <fullName evidence="2">DUF2272 domain-containing protein</fullName>
    </recommendedName>
</protein>
<feature type="domain" description="DUF2272" evidence="2">
    <location>
        <begin position="36"/>
        <end position="167"/>
    </location>
</feature>
<evidence type="ECO:0000313" key="3">
    <source>
        <dbReference type="EMBL" id="PWC26912.1"/>
    </source>
</evidence>
<keyword evidence="4" id="KW-1185">Reference proteome</keyword>